<dbReference type="Pfam" id="PF00440">
    <property type="entry name" value="TetR_N"/>
    <property type="match status" value="1"/>
</dbReference>
<dbReference type="GO" id="GO:0000976">
    <property type="term" value="F:transcription cis-regulatory region binding"/>
    <property type="evidence" value="ECO:0007669"/>
    <property type="project" value="TreeGrafter"/>
</dbReference>
<reference evidence="4 5" key="1">
    <citation type="submission" date="2018-11" db="EMBL/GenBank/DDBJ databases">
        <title>Sequencing the genomes of 1000 actinobacteria strains.</title>
        <authorList>
            <person name="Klenk H.-P."/>
        </authorList>
    </citation>
    <scope>NUCLEOTIDE SEQUENCE [LARGE SCALE GENOMIC DNA]</scope>
    <source>
        <strain evidence="4 5">DSM 44254</strain>
    </source>
</reference>
<dbReference type="PANTHER" id="PTHR30055:SF174">
    <property type="entry name" value="TRANSCRIPTIONAL REGULATORY PROTEIN (PROBABLY TETR-FAMILY)-RELATED"/>
    <property type="match status" value="1"/>
</dbReference>
<gene>
    <name evidence="4" type="ORF">EDD29_3714</name>
</gene>
<dbReference type="InterPro" id="IPR001647">
    <property type="entry name" value="HTH_TetR"/>
</dbReference>
<dbReference type="EMBL" id="RJKE01000001">
    <property type="protein sequence ID" value="ROO86151.1"/>
    <property type="molecule type" value="Genomic_DNA"/>
</dbReference>
<dbReference type="RefSeq" id="WP_123665580.1">
    <property type="nucleotide sequence ID" value="NZ_RJKE01000001.1"/>
</dbReference>
<dbReference type="Proteomes" id="UP000272400">
    <property type="component" value="Unassembled WGS sequence"/>
</dbReference>
<evidence type="ECO:0000256" key="2">
    <source>
        <dbReference type="PROSITE-ProRule" id="PRU00335"/>
    </source>
</evidence>
<comment type="caution">
    <text evidence="4">The sequence shown here is derived from an EMBL/GenBank/DDBJ whole genome shotgun (WGS) entry which is preliminary data.</text>
</comment>
<proteinExistence type="predicted"/>
<dbReference type="InterPro" id="IPR050109">
    <property type="entry name" value="HTH-type_TetR-like_transc_reg"/>
</dbReference>
<protein>
    <submittedName>
        <fullName evidence="4">TetR family transcriptional regulator</fullName>
    </submittedName>
</protein>
<dbReference type="SUPFAM" id="SSF46689">
    <property type="entry name" value="Homeodomain-like"/>
    <property type="match status" value="1"/>
</dbReference>
<dbReference type="PROSITE" id="PS50977">
    <property type="entry name" value="HTH_TETR_2"/>
    <property type="match status" value="1"/>
</dbReference>
<dbReference type="OrthoDB" id="8479950at2"/>
<sequence length="206" mass="22751">MGTRRRMAPEERRAQLLDIGAAMFAAQPYDEVLIERVAEQAQVSRALLYRYFPTKRDFFAAIFQRDSDALLSAATPDPGLPLADQVAAGLDAHIDYFVDNTHAALAVNRGPLSGDPLIQGIISTELATLRRRMIDATALEGHARALASTALHGWLMFVRGACTEWVHTRSITRPELHRMCLRTLASALGPDLLDELTGSAEENRDR</sequence>
<evidence type="ECO:0000259" key="3">
    <source>
        <dbReference type="PROSITE" id="PS50977"/>
    </source>
</evidence>
<evidence type="ECO:0000313" key="4">
    <source>
        <dbReference type="EMBL" id="ROO86151.1"/>
    </source>
</evidence>
<evidence type="ECO:0000256" key="1">
    <source>
        <dbReference type="ARBA" id="ARBA00023125"/>
    </source>
</evidence>
<keyword evidence="5" id="KW-1185">Reference proteome</keyword>
<name>A0A3N1CY04_9ACTN</name>
<dbReference type="GO" id="GO:0003700">
    <property type="term" value="F:DNA-binding transcription factor activity"/>
    <property type="evidence" value="ECO:0007669"/>
    <property type="project" value="TreeGrafter"/>
</dbReference>
<dbReference type="Gene3D" id="1.10.357.10">
    <property type="entry name" value="Tetracycline Repressor, domain 2"/>
    <property type="match status" value="1"/>
</dbReference>
<feature type="DNA-binding region" description="H-T-H motif" evidence="2">
    <location>
        <begin position="33"/>
        <end position="52"/>
    </location>
</feature>
<keyword evidence="1 2" id="KW-0238">DNA-binding</keyword>
<feature type="domain" description="HTH tetR-type" evidence="3">
    <location>
        <begin position="10"/>
        <end position="70"/>
    </location>
</feature>
<accession>A0A3N1CY04</accession>
<dbReference type="AlphaFoldDB" id="A0A3N1CY04"/>
<dbReference type="PANTHER" id="PTHR30055">
    <property type="entry name" value="HTH-TYPE TRANSCRIPTIONAL REGULATOR RUTR"/>
    <property type="match status" value="1"/>
</dbReference>
<dbReference type="InterPro" id="IPR009057">
    <property type="entry name" value="Homeodomain-like_sf"/>
</dbReference>
<evidence type="ECO:0000313" key="5">
    <source>
        <dbReference type="Proteomes" id="UP000272400"/>
    </source>
</evidence>
<organism evidence="4 5">
    <name type="scientific">Actinocorallia herbida</name>
    <dbReference type="NCBI Taxonomy" id="58109"/>
    <lineage>
        <taxon>Bacteria</taxon>
        <taxon>Bacillati</taxon>
        <taxon>Actinomycetota</taxon>
        <taxon>Actinomycetes</taxon>
        <taxon>Streptosporangiales</taxon>
        <taxon>Thermomonosporaceae</taxon>
        <taxon>Actinocorallia</taxon>
    </lineage>
</organism>